<evidence type="ECO:0000256" key="1">
    <source>
        <dbReference type="SAM" id="MobiDB-lite"/>
    </source>
</evidence>
<dbReference type="SUPFAM" id="SSF160443">
    <property type="entry name" value="SMR domain-like"/>
    <property type="match status" value="1"/>
</dbReference>
<protein>
    <submittedName>
        <fullName evidence="3">SMR domain-containing protein-like protein</fullName>
    </submittedName>
</protein>
<dbReference type="InterPro" id="IPR002625">
    <property type="entry name" value="Smr_dom"/>
</dbReference>
<dbReference type="Proteomes" id="UP001567538">
    <property type="component" value="Unassembled WGS sequence"/>
</dbReference>
<accession>A0ABD1GAC2</accession>
<name>A0ABD1GAC2_SALDI</name>
<gene>
    <name evidence="3" type="ORF">AAHA92_25341</name>
</gene>
<dbReference type="AlphaFoldDB" id="A0ABD1GAC2"/>
<evidence type="ECO:0000313" key="4">
    <source>
        <dbReference type="Proteomes" id="UP001567538"/>
    </source>
</evidence>
<dbReference type="EMBL" id="JBEAFC010000009">
    <property type="protein sequence ID" value="KAL1541078.1"/>
    <property type="molecule type" value="Genomic_DNA"/>
</dbReference>
<evidence type="ECO:0000259" key="2">
    <source>
        <dbReference type="PROSITE" id="PS50828"/>
    </source>
</evidence>
<organism evidence="3 4">
    <name type="scientific">Salvia divinorum</name>
    <name type="common">Maria pastora</name>
    <name type="synonym">Diviner's sage</name>
    <dbReference type="NCBI Taxonomy" id="28513"/>
    <lineage>
        <taxon>Eukaryota</taxon>
        <taxon>Viridiplantae</taxon>
        <taxon>Streptophyta</taxon>
        <taxon>Embryophyta</taxon>
        <taxon>Tracheophyta</taxon>
        <taxon>Spermatophyta</taxon>
        <taxon>Magnoliopsida</taxon>
        <taxon>eudicotyledons</taxon>
        <taxon>Gunneridae</taxon>
        <taxon>Pentapetalae</taxon>
        <taxon>asterids</taxon>
        <taxon>lamiids</taxon>
        <taxon>Lamiales</taxon>
        <taxon>Lamiaceae</taxon>
        <taxon>Nepetoideae</taxon>
        <taxon>Mentheae</taxon>
        <taxon>Salviinae</taxon>
        <taxon>Salvia</taxon>
        <taxon>Salvia subgen. Calosphace</taxon>
    </lineage>
</organism>
<feature type="region of interest" description="Disordered" evidence="1">
    <location>
        <begin position="194"/>
        <end position="218"/>
    </location>
</feature>
<feature type="domain" description="Smr" evidence="2">
    <location>
        <begin position="395"/>
        <end position="469"/>
    </location>
</feature>
<dbReference type="Gene3D" id="3.30.1370.110">
    <property type="match status" value="1"/>
</dbReference>
<evidence type="ECO:0000313" key="3">
    <source>
        <dbReference type="EMBL" id="KAL1541078.1"/>
    </source>
</evidence>
<dbReference type="SMART" id="SM00463">
    <property type="entry name" value="SMR"/>
    <property type="match status" value="1"/>
</dbReference>
<dbReference type="PANTHER" id="PTHR47676">
    <property type="entry name" value="OS01G0225100 PROTEIN"/>
    <property type="match status" value="1"/>
</dbReference>
<sequence>MTSRKKKSRAARNGNAETHAKRSGENGQKSVRNTVEAFASMSLGEAPIRAAEIPEKAAVMEDQSTTCSSSSGSHEMGSCSSSSSNASDIFGLGNGFRQDELKQKSRPKMKKVVATAGTVSNMLGKDYVRSVPKREACKSNGFLEENWSKEAEQFLCSMLGDDCDLSLAVVSDVLCQSGYNLDKALDTLLEMSASSNEQPGGYYESTSSESSENVIDGTSDSTYRSSFVDPDNVWFSGNLFWDNPKFPQSSGHRRKSEKVVSESELPQKVLQSLFNMPTPKEAEQEPNKMNWRNIVKKMVSLGQGSKDDENEQQQHIHAQGDEYHVLRETAHEHWDSMKSYYQKAVTAFSSGEREYASYLSEQGKLQNKKAQEADVKASRDIFAARNKNIENMITIDLHGQHIKQAMKVLKLHLLFGAYVRSVKVFRVITGCGSHGVGKSKLKTSVIGLLQREGIKWSEENRGTLVVRLEGQTDFSFLDSGSGSDGD</sequence>
<proteinExistence type="predicted"/>
<feature type="region of interest" description="Disordered" evidence="1">
    <location>
        <begin position="1"/>
        <end position="32"/>
    </location>
</feature>
<reference evidence="3 4" key="1">
    <citation type="submission" date="2024-06" db="EMBL/GenBank/DDBJ databases">
        <title>A chromosome level genome sequence of Diviner's sage (Salvia divinorum).</title>
        <authorList>
            <person name="Ford S.A."/>
            <person name="Ro D.-K."/>
            <person name="Ness R.W."/>
            <person name="Phillips M.A."/>
        </authorList>
    </citation>
    <scope>NUCLEOTIDE SEQUENCE [LARGE SCALE GENOMIC DNA]</scope>
    <source>
        <strain evidence="3">SAF-2024a</strain>
        <tissue evidence="3">Leaf</tissue>
    </source>
</reference>
<dbReference type="SMART" id="SM01162">
    <property type="entry name" value="DUF1771"/>
    <property type="match status" value="1"/>
</dbReference>
<dbReference type="PANTHER" id="PTHR47676:SF1">
    <property type="entry name" value="SMR DOMAIN-CONTAINING PROTEIN"/>
    <property type="match status" value="1"/>
</dbReference>
<comment type="caution">
    <text evidence="3">The sequence shown here is derived from an EMBL/GenBank/DDBJ whole genome shotgun (WGS) entry which is preliminary data.</text>
</comment>
<dbReference type="Pfam" id="PF08590">
    <property type="entry name" value="DUF1771"/>
    <property type="match status" value="1"/>
</dbReference>
<dbReference type="InterPro" id="IPR055319">
    <property type="entry name" value="At5g58720-like"/>
</dbReference>
<dbReference type="PROSITE" id="PS50828">
    <property type="entry name" value="SMR"/>
    <property type="match status" value="1"/>
</dbReference>
<dbReference type="InterPro" id="IPR036063">
    <property type="entry name" value="Smr_dom_sf"/>
</dbReference>
<keyword evidence="4" id="KW-1185">Reference proteome</keyword>
<dbReference type="InterPro" id="IPR013899">
    <property type="entry name" value="DUF1771"/>
</dbReference>
<feature type="compositionally biased region" description="Basic residues" evidence="1">
    <location>
        <begin position="1"/>
        <end position="10"/>
    </location>
</feature>